<gene>
    <name evidence="5" type="ORF">Lbru_0388</name>
</gene>
<dbReference type="OrthoDB" id="9797252at2"/>
<keyword evidence="6" id="KW-1185">Reference proteome</keyword>
<sequence>MNYVAHFNQDSDRYLLFRPSYPDALYLYLAELVEDGCVWDCATGNGQAAFALANYFSTVVATDINSEPLKLAPSHPNIQYICCAAENTPLQDHSIDLITIAQALHWFNFELFYREVKRVAKPTAYIAAWCYTLGKFHSPIDEVIEELYYNILGNKYWPKERHFIDDAYTTIPFPFKKESTPSFLITKEINLKQLVGYLKTWSAVKEYQLFNQKDPIQLIISKLQNLWGHPNLKYSINWPLYLIAGKVSKD</sequence>
<keyword evidence="2 5" id="KW-0489">Methyltransferase</keyword>
<dbReference type="RefSeq" id="WP_058440499.1">
    <property type="nucleotide sequence ID" value="NZ_CAAAHU010000015.1"/>
</dbReference>
<dbReference type="STRING" id="29422.Lbru_0388"/>
<dbReference type="Pfam" id="PF08241">
    <property type="entry name" value="Methyltransf_11"/>
    <property type="match status" value="1"/>
</dbReference>
<dbReference type="PANTHER" id="PTHR44942">
    <property type="entry name" value="METHYLTRANSF_11 DOMAIN-CONTAINING PROTEIN"/>
    <property type="match status" value="1"/>
</dbReference>
<proteinExistence type="inferred from homology"/>
<dbReference type="Gene3D" id="3.40.50.150">
    <property type="entry name" value="Vaccinia Virus protein VP39"/>
    <property type="match status" value="1"/>
</dbReference>
<name>A0A0W0SST0_9GAMM</name>
<dbReference type="InterPro" id="IPR051052">
    <property type="entry name" value="Diverse_substrate_MTase"/>
</dbReference>
<organism evidence="5 6">
    <name type="scientific">Legionella brunensis</name>
    <dbReference type="NCBI Taxonomy" id="29422"/>
    <lineage>
        <taxon>Bacteria</taxon>
        <taxon>Pseudomonadati</taxon>
        <taxon>Pseudomonadota</taxon>
        <taxon>Gammaproteobacteria</taxon>
        <taxon>Legionellales</taxon>
        <taxon>Legionellaceae</taxon>
        <taxon>Legionella</taxon>
    </lineage>
</organism>
<keyword evidence="3 5" id="KW-0808">Transferase</keyword>
<comment type="caution">
    <text evidence="5">The sequence shown here is derived from an EMBL/GenBank/DDBJ whole genome shotgun (WGS) entry which is preliminary data.</text>
</comment>
<evidence type="ECO:0000313" key="6">
    <source>
        <dbReference type="Proteomes" id="UP000054742"/>
    </source>
</evidence>
<dbReference type="InterPro" id="IPR013216">
    <property type="entry name" value="Methyltransf_11"/>
</dbReference>
<evidence type="ECO:0000313" key="5">
    <source>
        <dbReference type="EMBL" id="KTC86447.1"/>
    </source>
</evidence>
<dbReference type="GO" id="GO:0032259">
    <property type="term" value="P:methylation"/>
    <property type="evidence" value="ECO:0007669"/>
    <property type="project" value="UniProtKB-KW"/>
</dbReference>
<feature type="domain" description="Methyltransferase type 11" evidence="4">
    <location>
        <begin position="40"/>
        <end position="127"/>
    </location>
</feature>
<dbReference type="PATRIC" id="fig|29422.6.peg.406"/>
<keyword evidence="5" id="KW-0830">Ubiquinone</keyword>
<protein>
    <submittedName>
        <fullName evidence="5">Ubiquinone/menaquinone biosynthesis methyltransferase</fullName>
    </submittedName>
</protein>
<dbReference type="GO" id="GO:0008757">
    <property type="term" value="F:S-adenosylmethionine-dependent methyltransferase activity"/>
    <property type="evidence" value="ECO:0007669"/>
    <property type="project" value="InterPro"/>
</dbReference>
<dbReference type="PANTHER" id="PTHR44942:SF4">
    <property type="entry name" value="METHYLTRANSFERASE TYPE 11 DOMAIN-CONTAINING PROTEIN"/>
    <property type="match status" value="1"/>
</dbReference>
<dbReference type="CDD" id="cd02440">
    <property type="entry name" value="AdoMet_MTases"/>
    <property type="match status" value="1"/>
</dbReference>
<evidence type="ECO:0000256" key="3">
    <source>
        <dbReference type="ARBA" id="ARBA00022679"/>
    </source>
</evidence>
<evidence type="ECO:0000256" key="2">
    <source>
        <dbReference type="ARBA" id="ARBA00022603"/>
    </source>
</evidence>
<comment type="similarity">
    <text evidence="1">Belongs to the methyltransferase superfamily.</text>
</comment>
<evidence type="ECO:0000259" key="4">
    <source>
        <dbReference type="Pfam" id="PF08241"/>
    </source>
</evidence>
<dbReference type="SUPFAM" id="SSF53335">
    <property type="entry name" value="S-adenosyl-L-methionine-dependent methyltransferases"/>
    <property type="match status" value="1"/>
</dbReference>
<dbReference type="AlphaFoldDB" id="A0A0W0SST0"/>
<evidence type="ECO:0000256" key="1">
    <source>
        <dbReference type="ARBA" id="ARBA00008361"/>
    </source>
</evidence>
<dbReference type="InterPro" id="IPR029063">
    <property type="entry name" value="SAM-dependent_MTases_sf"/>
</dbReference>
<dbReference type="Proteomes" id="UP000054742">
    <property type="component" value="Unassembled WGS sequence"/>
</dbReference>
<reference evidence="5 6" key="1">
    <citation type="submission" date="2015-11" db="EMBL/GenBank/DDBJ databases">
        <title>Genomic analysis of 38 Legionella species identifies large and diverse effector repertoires.</title>
        <authorList>
            <person name="Burstein D."/>
            <person name="Amaro F."/>
            <person name="Zusman T."/>
            <person name="Lifshitz Z."/>
            <person name="Cohen O."/>
            <person name="Gilbert J.A."/>
            <person name="Pupko T."/>
            <person name="Shuman H.A."/>
            <person name="Segal G."/>
        </authorList>
    </citation>
    <scope>NUCLEOTIDE SEQUENCE [LARGE SCALE GENOMIC DNA]</scope>
    <source>
        <strain evidence="5 6">ATCC 43878</strain>
    </source>
</reference>
<accession>A0A0W0SST0</accession>
<dbReference type="EMBL" id="LNXV01000004">
    <property type="protein sequence ID" value="KTC86447.1"/>
    <property type="molecule type" value="Genomic_DNA"/>
</dbReference>